<comment type="catalytic activity">
    <reaction evidence="9">
        <text>L-seryl-[protein] + ATP = O-phospho-L-seryl-[protein] + ADP + H(+)</text>
        <dbReference type="Rhea" id="RHEA:17989"/>
        <dbReference type="Rhea" id="RHEA-COMP:9863"/>
        <dbReference type="Rhea" id="RHEA-COMP:11604"/>
        <dbReference type="ChEBI" id="CHEBI:15378"/>
        <dbReference type="ChEBI" id="CHEBI:29999"/>
        <dbReference type="ChEBI" id="CHEBI:30616"/>
        <dbReference type="ChEBI" id="CHEBI:83421"/>
        <dbReference type="ChEBI" id="CHEBI:456216"/>
        <dbReference type="EC" id="2.7.11.22"/>
    </reaction>
</comment>
<comment type="caution">
    <text evidence="13">The sequence shown here is derived from an EMBL/GenBank/DDBJ whole genome shotgun (WGS) entry which is preliminary data.</text>
</comment>
<dbReference type="Pfam" id="PF00069">
    <property type="entry name" value="Pkinase"/>
    <property type="match status" value="1"/>
</dbReference>
<keyword evidence="3 11" id="KW-0723">Serine/threonine-protein kinase</keyword>
<dbReference type="Proteomes" id="UP001146793">
    <property type="component" value="Unassembled WGS sequence"/>
</dbReference>
<keyword evidence="4" id="KW-0808">Transferase</keyword>
<evidence type="ECO:0000256" key="7">
    <source>
        <dbReference type="ARBA" id="ARBA00022840"/>
    </source>
</evidence>
<evidence type="ECO:0000256" key="3">
    <source>
        <dbReference type="ARBA" id="ARBA00022527"/>
    </source>
</evidence>
<dbReference type="InterPro" id="IPR011009">
    <property type="entry name" value="Kinase-like_dom_sf"/>
</dbReference>
<name>A0AAV7YMS9_9EUKA</name>
<keyword evidence="6 13" id="KW-0418">Kinase</keyword>
<evidence type="ECO:0000256" key="10">
    <source>
        <dbReference type="PROSITE-ProRule" id="PRU10141"/>
    </source>
</evidence>
<dbReference type="InterPro" id="IPR008271">
    <property type="entry name" value="Ser/Thr_kinase_AS"/>
</dbReference>
<keyword evidence="5 10" id="KW-0547">Nucleotide-binding</keyword>
<evidence type="ECO:0000256" key="6">
    <source>
        <dbReference type="ARBA" id="ARBA00022777"/>
    </source>
</evidence>
<dbReference type="GO" id="GO:0005634">
    <property type="term" value="C:nucleus"/>
    <property type="evidence" value="ECO:0007669"/>
    <property type="project" value="TreeGrafter"/>
</dbReference>
<dbReference type="FunFam" id="3.30.200.20:FF:000124">
    <property type="entry name" value="Cyclin-dependent kinase 4"/>
    <property type="match status" value="1"/>
</dbReference>
<evidence type="ECO:0000256" key="1">
    <source>
        <dbReference type="ARBA" id="ARBA00006485"/>
    </source>
</evidence>
<dbReference type="PROSITE" id="PS00107">
    <property type="entry name" value="PROTEIN_KINASE_ATP"/>
    <property type="match status" value="1"/>
</dbReference>
<dbReference type="AlphaFoldDB" id="A0AAV7YMS9"/>
<dbReference type="EC" id="2.7.11.22" evidence="2"/>
<dbReference type="PANTHER" id="PTHR24056">
    <property type="entry name" value="CELL DIVISION PROTEIN KINASE"/>
    <property type="match status" value="1"/>
</dbReference>
<dbReference type="PROSITE" id="PS00108">
    <property type="entry name" value="PROTEIN_KINASE_ST"/>
    <property type="match status" value="1"/>
</dbReference>
<accession>A0AAV7YMS9</accession>
<dbReference type="Gene3D" id="1.10.510.10">
    <property type="entry name" value="Transferase(Phosphotransferase) domain 1"/>
    <property type="match status" value="1"/>
</dbReference>
<proteinExistence type="inferred from homology"/>
<protein>
    <recommendedName>
        <fullName evidence="2">cyclin-dependent kinase</fullName>
        <ecNumber evidence="2">2.7.11.22</ecNumber>
    </recommendedName>
</protein>
<evidence type="ECO:0000256" key="9">
    <source>
        <dbReference type="ARBA" id="ARBA00048367"/>
    </source>
</evidence>
<organism evidence="13 14">
    <name type="scientific">Anaeramoeba flamelloides</name>
    <dbReference type="NCBI Taxonomy" id="1746091"/>
    <lineage>
        <taxon>Eukaryota</taxon>
        <taxon>Metamonada</taxon>
        <taxon>Anaeramoebidae</taxon>
        <taxon>Anaeramoeba</taxon>
    </lineage>
</organism>
<evidence type="ECO:0000256" key="4">
    <source>
        <dbReference type="ARBA" id="ARBA00022679"/>
    </source>
</evidence>
<dbReference type="InterPro" id="IPR000719">
    <property type="entry name" value="Prot_kinase_dom"/>
</dbReference>
<evidence type="ECO:0000313" key="13">
    <source>
        <dbReference type="EMBL" id="KAJ3431093.1"/>
    </source>
</evidence>
<reference evidence="13" key="1">
    <citation type="submission" date="2022-08" db="EMBL/GenBank/DDBJ databases">
        <title>Novel sulphate-reducing endosymbionts in the free-living metamonad Anaeramoeba.</title>
        <authorList>
            <person name="Jerlstrom-Hultqvist J."/>
            <person name="Cepicka I."/>
            <person name="Gallot-Lavallee L."/>
            <person name="Salas-Leiva D."/>
            <person name="Curtis B.A."/>
            <person name="Zahonova K."/>
            <person name="Pipaliya S."/>
            <person name="Dacks J."/>
            <person name="Roger A.J."/>
        </authorList>
    </citation>
    <scope>NUCLEOTIDE SEQUENCE</scope>
    <source>
        <strain evidence="13">Busselton2</strain>
    </source>
</reference>
<dbReference type="SUPFAM" id="SSF56112">
    <property type="entry name" value="Protein kinase-like (PK-like)"/>
    <property type="match status" value="1"/>
</dbReference>
<dbReference type="EMBL" id="JANTQA010000048">
    <property type="protein sequence ID" value="KAJ3431093.1"/>
    <property type="molecule type" value="Genomic_DNA"/>
</dbReference>
<feature type="binding site" evidence="10">
    <location>
        <position position="55"/>
    </location>
    <ligand>
        <name>ATP</name>
        <dbReference type="ChEBI" id="CHEBI:30616"/>
    </ligand>
</feature>
<evidence type="ECO:0000313" key="14">
    <source>
        <dbReference type="Proteomes" id="UP001146793"/>
    </source>
</evidence>
<gene>
    <name evidence="13" type="ORF">M0812_02769</name>
</gene>
<dbReference type="SMART" id="SM00220">
    <property type="entry name" value="S_TKc"/>
    <property type="match status" value="1"/>
</dbReference>
<evidence type="ECO:0000256" key="5">
    <source>
        <dbReference type="ARBA" id="ARBA00022741"/>
    </source>
</evidence>
<evidence type="ECO:0000256" key="8">
    <source>
        <dbReference type="ARBA" id="ARBA00047811"/>
    </source>
</evidence>
<dbReference type="GO" id="GO:0005524">
    <property type="term" value="F:ATP binding"/>
    <property type="evidence" value="ECO:0007669"/>
    <property type="project" value="UniProtKB-UniRule"/>
</dbReference>
<dbReference type="InterPro" id="IPR050108">
    <property type="entry name" value="CDK"/>
</dbReference>
<comment type="similarity">
    <text evidence="1">Belongs to the protein kinase superfamily. CMGC Ser/Thr protein kinase family. CDC2/CDKX subfamily.</text>
</comment>
<dbReference type="PROSITE" id="PS50011">
    <property type="entry name" value="PROTEIN_KINASE_DOM"/>
    <property type="match status" value="1"/>
</dbReference>
<dbReference type="InterPro" id="IPR017441">
    <property type="entry name" value="Protein_kinase_ATP_BS"/>
</dbReference>
<feature type="domain" description="Protein kinase" evidence="12">
    <location>
        <begin position="26"/>
        <end position="315"/>
    </location>
</feature>
<keyword evidence="7 10" id="KW-0067">ATP-binding</keyword>
<dbReference type="FunFam" id="1.10.510.10:FF:000624">
    <property type="entry name" value="Mitogen-activated protein kinase"/>
    <property type="match status" value="1"/>
</dbReference>
<comment type="catalytic activity">
    <reaction evidence="8">
        <text>L-threonyl-[protein] + ATP = O-phospho-L-threonyl-[protein] + ADP + H(+)</text>
        <dbReference type="Rhea" id="RHEA:46608"/>
        <dbReference type="Rhea" id="RHEA-COMP:11060"/>
        <dbReference type="Rhea" id="RHEA-COMP:11605"/>
        <dbReference type="ChEBI" id="CHEBI:15378"/>
        <dbReference type="ChEBI" id="CHEBI:30013"/>
        <dbReference type="ChEBI" id="CHEBI:30616"/>
        <dbReference type="ChEBI" id="CHEBI:61977"/>
        <dbReference type="ChEBI" id="CHEBI:456216"/>
        <dbReference type="EC" id="2.7.11.22"/>
    </reaction>
</comment>
<dbReference type="Gene3D" id="3.30.200.20">
    <property type="entry name" value="Phosphorylase Kinase, domain 1"/>
    <property type="match status" value="1"/>
</dbReference>
<evidence type="ECO:0000256" key="2">
    <source>
        <dbReference type="ARBA" id="ARBA00012425"/>
    </source>
</evidence>
<dbReference type="GO" id="GO:0004693">
    <property type="term" value="F:cyclin-dependent protein serine/threonine kinase activity"/>
    <property type="evidence" value="ECO:0007669"/>
    <property type="project" value="UniProtKB-EC"/>
</dbReference>
<evidence type="ECO:0000259" key="12">
    <source>
        <dbReference type="PROSITE" id="PS50011"/>
    </source>
</evidence>
<sequence>MINVFENNSISMFHPSSWGAGSIDKYQIIKKIGKGVYGEVYKGICKQTGKKVALKKINLKLYSEGFPHTAIREIIIVKILNHENVVKLFEIVKSSDNVISKDYSIYIVFEYLKHDLSGLMLSPYIQAFALPHIKSLLLQLCAGLAYIHENGIIHRDIKTSNIFLSKIGLLKIGDFGLARQYYGSSTYTKNMVTISYRAPELLLGDSNYTNAIDMWSVGCIFAELLLKVTLFPEETDIGQLELIWELCGTPDVNKWKSVEKLELYQKYRPKKSKPRKIKKTFAKLPKDALNLLDKFLKLNPSKRITAKKALKHQFFKNPPFPSLPKSIVNYPSSHEMGSFEIRKSILENIKMPKKRFRTNQSDGLFELK</sequence>
<evidence type="ECO:0000256" key="11">
    <source>
        <dbReference type="RuleBase" id="RU000304"/>
    </source>
</evidence>